<feature type="compositionally biased region" description="Pro residues" evidence="1">
    <location>
        <begin position="560"/>
        <end position="570"/>
    </location>
</feature>
<dbReference type="EMBL" id="ML145190">
    <property type="protein sequence ID" value="TBU54365.1"/>
    <property type="molecule type" value="Genomic_DNA"/>
</dbReference>
<keyword evidence="2" id="KW-1133">Transmembrane helix</keyword>
<accession>A0A4Q9PJU6</accession>
<feature type="compositionally biased region" description="Polar residues" evidence="1">
    <location>
        <begin position="35"/>
        <end position="46"/>
    </location>
</feature>
<evidence type="ECO:0000313" key="4">
    <source>
        <dbReference type="Proteomes" id="UP000292082"/>
    </source>
</evidence>
<feature type="compositionally biased region" description="Polar residues" evidence="1">
    <location>
        <begin position="408"/>
        <end position="419"/>
    </location>
</feature>
<feature type="compositionally biased region" description="Low complexity" evidence="1">
    <location>
        <begin position="391"/>
        <end position="407"/>
    </location>
</feature>
<feature type="region of interest" description="Disordered" evidence="1">
    <location>
        <begin position="332"/>
        <end position="430"/>
    </location>
</feature>
<protein>
    <submittedName>
        <fullName evidence="3">Uncharacterized protein</fullName>
    </submittedName>
</protein>
<feature type="transmembrane region" description="Helical" evidence="2">
    <location>
        <begin position="104"/>
        <end position="126"/>
    </location>
</feature>
<feature type="compositionally biased region" description="Low complexity" evidence="1">
    <location>
        <begin position="349"/>
        <end position="363"/>
    </location>
</feature>
<reference evidence="3 4" key="1">
    <citation type="submission" date="2019-01" db="EMBL/GenBank/DDBJ databases">
        <title>Draft genome sequences of three monokaryotic isolates of the white-rot basidiomycete fungus Dichomitus squalens.</title>
        <authorList>
            <consortium name="DOE Joint Genome Institute"/>
            <person name="Lopez S.C."/>
            <person name="Andreopoulos B."/>
            <person name="Pangilinan J."/>
            <person name="Lipzen A."/>
            <person name="Riley R."/>
            <person name="Ahrendt S."/>
            <person name="Ng V."/>
            <person name="Barry K."/>
            <person name="Daum C."/>
            <person name="Grigoriev I.V."/>
            <person name="Hilden K.S."/>
            <person name="Makela M.R."/>
            <person name="de Vries R.P."/>
        </authorList>
    </citation>
    <scope>NUCLEOTIDE SEQUENCE [LARGE SCALE GENOMIC DNA]</scope>
    <source>
        <strain evidence="3 4">CBS 464.89</strain>
    </source>
</reference>
<dbReference type="Proteomes" id="UP000292082">
    <property type="component" value="Unassembled WGS sequence"/>
</dbReference>
<organism evidence="3 4">
    <name type="scientific">Dichomitus squalens</name>
    <dbReference type="NCBI Taxonomy" id="114155"/>
    <lineage>
        <taxon>Eukaryota</taxon>
        <taxon>Fungi</taxon>
        <taxon>Dikarya</taxon>
        <taxon>Basidiomycota</taxon>
        <taxon>Agaricomycotina</taxon>
        <taxon>Agaricomycetes</taxon>
        <taxon>Polyporales</taxon>
        <taxon>Polyporaceae</taxon>
        <taxon>Dichomitus</taxon>
    </lineage>
</organism>
<keyword evidence="2" id="KW-0472">Membrane</keyword>
<feature type="compositionally biased region" description="Pro residues" evidence="1">
    <location>
        <begin position="218"/>
        <end position="227"/>
    </location>
</feature>
<evidence type="ECO:0000256" key="1">
    <source>
        <dbReference type="SAM" id="MobiDB-lite"/>
    </source>
</evidence>
<feature type="region of interest" description="Disordered" evidence="1">
    <location>
        <begin position="512"/>
        <end position="570"/>
    </location>
</feature>
<evidence type="ECO:0000256" key="2">
    <source>
        <dbReference type="SAM" id="Phobius"/>
    </source>
</evidence>
<proteinExistence type="predicted"/>
<dbReference type="AlphaFoldDB" id="A0A4Q9PJU6"/>
<name>A0A4Q9PJU6_9APHY</name>
<feature type="compositionally biased region" description="Pro residues" evidence="1">
    <location>
        <begin position="336"/>
        <end position="348"/>
    </location>
</feature>
<feature type="region of interest" description="Disordered" evidence="1">
    <location>
        <begin position="35"/>
        <end position="57"/>
    </location>
</feature>
<gene>
    <name evidence="3" type="ORF">BD310DRAFT_77463</name>
</gene>
<feature type="compositionally biased region" description="Pro residues" evidence="1">
    <location>
        <begin position="364"/>
        <end position="373"/>
    </location>
</feature>
<evidence type="ECO:0000313" key="3">
    <source>
        <dbReference type="EMBL" id="TBU54365.1"/>
    </source>
</evidence>
<keyword evidence="4" id="KW-1185">Reference proteome</keyword>
<sequence length="570" mass="61561">MNPRAIHALNATPDDGRRIDCTPAAVSWVSNQAISSPPLQGCSSRAPTPTPPQDDPQLHLISPPTSRSESLFASPPTRMALVARSIPTSSNLVRRASISQSSEGAIIGIVVGVTAFFLLLLAMVQYRELKAFFERIVMRIRRCGLDTPAKDRVWDVLSTQETGAMTSTAGSTADSFMTRESRMRDMSSYLVSTREALPPLQPNRRPPSMFDPALVVSPPQPPPPLPRLEPLRRKPSTTLAALTVPSRESSPPPPIPPKEPELENRIATTLPTLAAPKPVLGADLRPSSAYTSASTALSDMTLLKPSTRPRGEGEPENDARLSRVLTVANPDKGFLPPIPPVPPIPPIYIQPKQEPSPTLTTSPRPLPPKPSLPSSPLAHSPLSEARTRMDSLSPTTPSSTSYHAPSSLRRSNSTGSTRTPPMRKPVPPLIIPGRADFSSFDAASSVWGAGSRKNSLASTAWDDAPAVFSRYGSPVPSSSASQMYRARDSGLSEWTWTRPLEEWEKEQMNIRRKTSAGELTPPLGQRGARKEGSGDSWGRLGHKTSASMGEMRVARGIVPDVPPVPRQYLP</sequence>
<feature type="compositionally biased region" description="Low complexity" evidence="1">
    <location>
        <begin position="374"/>
        <end position="383"/>
    </location>
</feature>
<keyword evidence="2" id="KW-0812">Transmembrane</keyword>
<feature type="region of interest" description="Disordered" evidence="1">
    <location>
        <begin position="196"/>
        <end position="261"/>
    </location>
</feature>